<dbReference type="Proteomes" id="UP000180253">
    <property type="component" value="Unassembled WGS sequence"/>
</dbReference>
<dbReference type="AlphaFoldDB" id="A0A1S1N003"/>
<dbReference type="OrthoDB" id="9809796at2"/>
<sequence>MYLPVDVYKNILRFIGVLFICVGGIFVFSAFETLFDPSVVINLNGVERNDAEAKMFSLMLPLVFIFVGLALCISKGETLTNIHKDRETFWSIFHGK</sequence>
<dbReference type="STRING" id="327939.BIW53_14915"/>
<keyword evidence="1" id="KW-1133">Transmembrane helix</keyword>
<evidence type="ECO:0000313" key="2">
    <source>
        <dbReference type="EMBL" id="OHU94368.1"/>
    </source>
</evidence>
<accession>A0A1S1N003</accession>
<comment type="caution">
    <text evidence="2">The sequence shown here is derived from an EMBL/GenBank/DDBJ whole genome shotgun (WGS) entry which is preliminary data.</text>
</comment>
<keyword evidence="1" id="KW-0472">Membrane</keyword>
<gene>
    <name evidence="2" type="ORF">BIW53_14915</name>
</gene>
<keyword evidence="1" id="KW-0812">Transmembrane</keyword>
<reference evidence="2 3" key="1">
    <citation type="submission" date="2016-10" db="EMBL/GenBank/DDBJ databases">
        <title>Pseudoalteromonas amylolytica sp. nov., isolated from the surface seawater.</title>
        <authorList>
            <person name="Wu Y.-H."/>
            <person name="Cheng H."/>
            <person name="Jin X.-B."/>
            <person name="Wang C.-S."/>
            <person name="Xu X.-W."/>
        </authorList>
    </citation>
    <scope>NUCLEOTIDE SEQUENCE [LARGE SCALE GENOMIC DNA]</scope>
    <source>
        <strain evidence="2 3">JCM 12483</strain>
    </source>
</reference>
<name>A0A1S1N003_9GAMM</name>
<organism evidence="2 3">
    <name type="scientific">Pseudoalteromonas byunsanensis</name>
    <dbReference type="NCBI Taxonomy" id="327939"/>
    <lineage>
        <taxon>Bacteria</taxon>
        <taxon>Pseudomonadati</taxon>
        <taxon>Pseudomonadota</taxon>
        <taxon>Gammaproteobacteria</taxon>
        <taxon>Alteromonadales</taxon>
        <taxon>Pseudoalteromonadaceae</taxon>
        <taxon>Pseudoalteromonas</taxon>
    </lineage>
</organism>
<dbReference type="RefSeq" id="WP_070992806.1">
    <property type="nucleotide sequence ID" value="NZ_CBCSHD010000009.1"/>
</dbReference>
<evidence type="ECO:0000256" key="1">
    <source>
        <dbReference type="SAM" id="Phobius"/>
    </source>
</evidence>
<evidence type="ECO:0000313" key="3">
    <source>
        <dbReference type="Proteomes" id="UP000180253"/>
    </source>
</evidence>
<dbReference type="EMBL" id="MNAN01000034">
    <property type="protein sequence ID" value="OHU94368.1"/>
    <property type="molecule type" value="Genomic_DNA"/>
</dbReference>
<feature type="transmembrane region" description="Helical" evidence="1">
    <location>
        <begin position="12"/>
        <end position="35"/>
    </location>
</feature>
<feature type="transmembrane region" description="Helical" evidence="1">
    <location>
        <begin position="55"/>
        <end position="74"/>
    </location>
</feature>
<keyword evidence="3" id="KW-1185">Reference proteome</keyword>
<protein>
    <submittedName>
        <fullName evidence="2">Uncharacterized protein</fullName>
    </submittedName>
</protein>
<proteinExistence type="predicted"/>